<feature type="domain" description="PD-(D/E)XK endonuclease-like" evidence="1">
    <location>
        <begin position="11"/>
        <end position="292"/>
    </location>
</feature>
<dbReference type="Pfam" id="PF12705">
    <property type="entry name" value="PDDEXK_1"/>
    <property type="match status" value="1"/>
</dbReference>
<dbReference type="InterPro" id="IPR011604">
    <property type="entry name" value="PDDEXK-like_dom_sf"/>
</dbReference>
<gene>
    <name evidence="2" type="ORF">A2519_08585</name>
</gene>
<dbReference type="EMBL" id="MFYX01000033">
    <property type="protein sequence ID" value="OGK06319.1"/>
    <property type="molecule type" value="Genomic_DNA"/>
</dbReference>
<name>A0A1F7FHZ0_UNCRA</name>
<protein>
    <recommendedName>
        <fullName evidence="1">PD-(D/E)XK endonuclease-like domain-containing protein</fullName>
    </recommendedName>
</protein>
<evidence type="ECO:0000313" key="2">
    <source>
        <dbReference type="EMBL" id="OGK06319.1"/>
    </source>
</evidence>
<dbReference type="InterPro" id="IPR038726">
    <property type="entry name" value="PDDEXK_AddAB-type"/>
</dbReference>
<accession>A0A1F7FHZ0</accession>
<dbReference type="AlphaFoldDB" id="A0A1F7FHZ0"/>
<dbReference type="Proteomes" id="UP000179243">
    <property type="component" value="Unassembled WGS sequence"/>
</dbReference>
<organism evidence="2 3">
    <name type="scientific">Candidatus Raymondbacteria bacterium RIFOXYD12_FULL_49_13</name>
    <dbReference type="NCBI Taxonomy" id="1817890"/>
    <lineage>
        <taxon>Bacteria</taxon>
        <taxon>Raymondiibacteriota</taxon>
    </lineage>
</organism>
<proteinExistence type="predicted"/>
<comment type="caution">
    <text evidence="2">The sequence shown here is derived from an EMBL/GenBank/DDBJ whole genome shotgun (WGS) entry which is preliminary data.</text>
</comment>
<dbReference type="Gene3D" id="3.90.320.10">
    <property type="match status" value="1"/>
</dbReference>
<evidence type="ECO:0000259" key="1">
    <source>
        <dbReference type="Pfam" id="PF12705"/>
    </source>
</evidence>
<evidence type="ECO:0000313" key="3">
    <source>
        <dbReference type="Proteomes" id="UP000179243"/>
    </source>
</evidence>
<sequence length="318" mass="37143">MTAPRIQNELSWSASRADIFNRCKREYYYSYYGSFGGWDRNALPEKRELYILKNTRNRYAWMGDVVHQTLERFLTDFQNNKKLSREELTALADARMRSEYRDSLEQRYRERPGSIKGLVEHENTMTIDKGQWRAIHENVVTCTGNFFFTDFYRDIIENKIGTIKRMEKLDHFMFRDVKVYAKPDVAYVQDDRLTILDWKTGKQADEHEFQLYYYVLYGVHKLGVALDCIDASIVYLKDNKVSKVIIEPDNAQRALAYIDRTHAAMEELIDPDHPDLMDIERCPPCLAAATCRLCRFWKKCHSGPADQSHLSGGSEAAG</sequence>
<reference evidence="2 3" key="1">
    <citation type="journal article" date="2016" name="Nat. Commun.">
        <title>Thousands of microbial genomes shed light on interconnected biogeochemical processes in an aquifer system.</title>
        <authorList>
            <person name="Anantharaman K."/>
            <person name="Brown C.T."/>
            <person name="Hug L.A."/>
            <person name="Sharon I."/>
            <person name="Castelle C.J."/>
            <person name="Probst A.J."/>
            <person name="Thomas B.C."/>
            <person name="Singh A."/>
            <person name="Wilkins M.J."/>
            <person name="Karaoz U."/>
            <person name="Brodie E.L."/>
            <person name="Williams K.H."/>
            <person name="Hubbard S.S."/>
            <person name="Banfield J.F."/>
        </authorList>
    </citation>
    <scope>NUCLEOTIDE SEQUENCE [LARGE SCALE GENOMIC DNA]</scope>
</reference>